<comment type="caution">
    <text evidence="1">The sequence shown here is derived from an EMBL/GenBank/DDBJ whole genome shotgun (WGS) entry which is preliminary data.</text>
</comment>
<name>A6GE88_9BACT</name>
<dbReference type="AlphaFoldDB" id="A6GE88"/>
<dbReference type="RefSeq" id="WP_006975028.1">
    <property type="nucleotide sequence ID" value="NZ_ABCS01000080.1"/>
</dbReference>
<dbReference type="Proteomes" id="UP000005801">
    <property type="component" value="Unassembled WGS sequence"/>
</dbReference>
<keyword evidence="2" id="KW-1185">Reference proteome</keyword>
<dbReference type="EMBL" id="ABCS01000080">
    <property type="protein sequence ID" value="EDM75806.1"/>
    <property type="molecule type" value="Genomic_DNA"/>
</dbReference>
<proteinExistence type="predicted"/>
<gene>
    <name evidence="1" type="ORF">PPSIR1_34737</name>
</gene>
<protein>
    <submittedName>
        <fullName evidence="1">Uncharacterized protein</fullName>
    </submittedName>
</protein>
<evidence type="ECO:0000313" key="1">
    <source>
        <dbReference type="EMBL" id="EDM75806.1"/>
    </source>
</evidence>
<organism evidence="1 2">
    <name type="scientific">Plesiocystis pacifica SIR-1</name>
    <dbReference type="NCBI Taxonomy" id="391625"/>
    <lineage>
        <taxon>Bacteria</taxon>
        <taxon>Pseudomonadati</taxon>
        <taxon>Myxococcota</taxon>
        <taxon>Polyangia</taxon>
        <taxon>Nannocystales</taxon>
        <taxon>Nannocystaceae</taxon>
        <taxon>Plesiocystis</taxon>
    </lineage>
</organism>
<sequence>MKSAAILVPLALVTISLCGPKDIDAVEFDAVVFPSEGVIGGYDFGDSWDDVKAKHNDVFEVRDEAGFEQLRRKVGDNAGVNGYFIGFRLDDAGKIQGFSVSLNGESQNAVLVRKTLDDMIARYDVLLGPGSCYKIGDGPDNSTACDWPEVPGQPQVDLMYYENHDPLRGSIDLTVRAPESE</sequence>
<reference evidence="1 2" key="1">
    <citation type="submission" date="2007-06" db="EMBL/GenBank/DDBJ databases">
        <authorList>
            <person name="Shimkets L."/>
            <person name="Ferriera S."/>
            <person name="Johnson J."/>
            <person name="Kravitz S."/>
            <person name="Beeson K."/>
            <person name="Sutton G."/>
            <person name="Rogers Y.-H."/>
            <person name="Friedman R."/>
            <person name="Frazier M."/>
            <person name="Venter J.C."/>
        </authorList>
    </citation>
    <scope>NUCLEOTIDE SEQUENCE [LARGE SCALE GENOMIC DNA]</scope>
    <source>
        <strain evidence="1 2">SIR-1</strain>
    </source>
</reference>
<accession>A6GE88</accession>
<evidence type="ECO:0000313" key="2">
    <source>
        <dbReference type="Proteomes" id="UP000005801"/>
    </source>
</evidence>